<comment type="caution">
    <text evidence="1">The sequence shown here is derived from an EMBL/GenBank/DDBJ whole genome shotgun (WGS) entry which is preliminary data.</text>
</comment>
<sequence length="105" mass="11743">MDIAREQAASEAEMAHQVKQLAVLSCFSSVQQYFWPVPHSTGTKTMEAATKQTKPKQNNTKANNQNKQQLALWKHTYMMAATVVSGGNTHGLNWWSRRLAIVGKV</sequence>
<protein>
    <submittedName>
        <fullName evidence="1">Uncharacterized protein</fullName>
    </submittedName>
</protein>
<proteinExistence type="predicted"/>
<evidence type="ECO:0000313" key="1">
    <source>
        <dbReference type="EMBL" id="CAE8599849.1"/>
    </source>
</evidence>
<dbReference type="AlphaFoldDB" id="A0A813EN93"/>
<evidence type="ECO:0000313" key="2">
    <source>
        <dbReference type="EMBL" id="CAE8678665.1"/>
    </source>
</evidence>
<dbReference type="Proteomes" id="UP000626109">
    <property type="component" value="Unassembled WGS sequence"/>
</dbReference>
<evidence type="ECO:0000313" key="3">
    <source>
        <dbReference type="Proteomes" id="UP000654075"/>
    </source>
</evidence>
<dbReference type="EMBL" id="CAJNNV010011544">
    <property type="protein sequence ID" value="CAE8599849.1"/>
    <property type="molecule type" value="Genomic_DNA"/>
</dbReference>
<name>A0A813EN93_POLGL</name>
<gene>
    <name evidence="1" type="ORF">PGLA1383_LOCUS18190</name>
    <name evidence="2" type="ORF">PGLA2088_LOCUS20931</name>
</gene>
<keyword evidence="3" id="KW-1185">Reference proteome</keyword>
<dbReference type="EMBL" id="CAJNNW010025701">
    <property type="protein sequence ID" value="CAE8678665.1"/>
    <property type="molecule type" value="Genomic_DNA"/>
</dbReference>
<dbReference type="Proteomes" id="UP000654075">
    <property type="component" value="Unassembled WGS sequence"/>
</dbReference>
<accession>A0A813EN93</accession>
<organism evidence="1 3">
    <name type="scientific">Polarella glacialis</name>
    <name type="common">Dinoflagellate</name>
    <dbReference type="NCBI Taxonomy" id="89957"/>
    <lineage>
        <taxon>Eukaryota</taxon>
        <taxon>Sar</taxon>
        <taxon>Alveolata</taxon>
        <taxon>Dinophyceae</taxon>
        <taxon>Suessiales</taxon>
        <taxon>Suessiaceae</taxon>
        <taxon>Polarella</taxon>
    </lineage>
</organism>
<reference evidence="1" key="1">
    <citation type="submission" date="2021-02" db="EMBL/GenBank/DDBJ databases">
        <authorList>
            <person name="Dougan E. K."/>
            <person name="Rhodes N."/>
            <person name="Thang M."/>
            <person name="Chan C."/>
        </authorList>
    </citation>
    <scope>NUCLEOTIDE SEQUENCE</scope>
</reference>